<accession>A0A1H0M569</accession>
<evidence type="ECO:0000256" key="3">
    <source>
        <dbReference type="PROSITE-ProRule" id="PRU00023"/>
    </source>
</evidence>
<dbReference type="PROSITE" id="PS50297">
    <property type="entry name" value="ANK_REP_REGION"/>
    <property type="match status" value="1"/>
</dbReference>
<dbReference type="InterPro" id="IPR002110">
    <property type="entry name" value="Ankyrin_rpt"/>
</dbReference>
<dbReference type="AlphaFoldDB" id="A0A1H0M569"/>
<dbReference type="EMBL" id="FNJB01000004">
    <property type="protein sequence ID" value="SDO75598.1"/>
    <property type="molecule type" value="Genomic_DNA"/>
</dbReference>
<dbReference type="PROSITE" id="PS50088">
    <property type="entry name" value="ANK_REPEAT"/>
    <property type="match status" value="1"/>
</dbReference>
<evidence type="ECO:0000313" key="5">
    <source>
        <dbReference type="Proteomes" id="UP000199651"/>
    </source>
</evidence>
<dbReference type="InterPro" id="IPR036770">
    <property type="entry name" value="Ankyrin_rpt-contain_sf"/>
</dbReference>
<organism evidence="4 5">
    <name type="scientific">Actinokineospora alba</name>
    <dbReference type="NCBI Taxonomy" id="504798"/>
    <lineage>
        <taxon>Bacteria</taxon>
        <taxon>Bacillati</taxon>
        <taxon>Actinomycetota</taxon>
        <taxon>Actinomycetes</taxon>
        <taxon>Pseudonocardiales</taxon>
        <taxon>Pseudonocardiaceae</taxon>
        <taxon>Actinokineospora</taxon>
    </lineage>
</organism>
<keyword evidence="1" id="KW-0677">Repeat</keyword>
<name>A0A1H0M569_9PSEU</name>
<keyword evidence="5" id="KW-1185">Reference proteome</keyword>
<evidence type="ECO:0000313" key="4">
    <source>
        <dbReference type="EMBL" id="SDO75598.1"/>
    </source>
</evidence>
<dbReference type="STRING" id="504798.SAMN05421871_10540"/>
<gene>
    <name evidence="4" type="ORF">SAMN05192558_104420</name>
</gene>
<proteinExistence type="predicted"/>
<evidence type="ECO:0000256" key="2">
    <source>
        <dbReference type="ARBA" id="ARBA00023043"/>
    </source>
</evidence>
<dbReference type="SUPFAM" id="SSF48403">
    <property type="entry name" value="Ankyrin repeat"/>
    <property type="match status" value="1"/>
</dbReference>
<reference evidence="5" key="1">
    <citation type="submission" date="2016-10" db="EMBL/GenBank/DDBJ databases">
        <authorList>
            <person name="Varghese N."/>
            <person name="Submissions S."/>
        </authorList>
    </citation>
    <scope>NUCLEOTIDE SEQUENCE [LARGE SCALE GENOMIC DNA]</scope>
    <source>
        <strain evidence="5">IBRC-M 10655</strain>
    </source>
</reference>
<evidence type="ECO:0000256" key="1">
    <source>
        <dbReference type="ARBA" id="ARBA00022737"/>
    </source>
</evidence>
<dbReference type="PANTHER" id="PTHR24189">
    <property type="entry name" value="MYOTROPHIN"/>
    <property type="match status" value="1"/>
</dbReference>
<dbReference type="Pfam" id="PF12796">
    <property type="entry name" value="Ank_2"/>
    <property type="match status" value="1"/>
</dbReference>
<dbReference type="SMART" id="SM00248">
    <property type="entry name" value="ANK"/>
    <property type="match status" value="5"/>
</dbReference>
<dbReference type="Gene3D" id="1.25.40.20">
    <property type="entry name" value="Ankyrin repeat-containing domain"/>
    <property type="match status" value="3"/>
</dbReference>
<protein>
    <submittedName>
        <fullName evidence="4">Ankyrin repeat-containing protein</fullName>
    </submittedName>
</protein>
<dbReference type="RefSeq" id="WP_091374030.1">
    <property type="nucleotide sequence ID" value="NZ_FNDV01000005.1"/>
</dbReference>
<sequence length="398" mass="42391">MYERSPHKVTEFAGPVDEFLAHACLVYGGDTPDRLARAQALLSADPEIAKANIFTMAVLSDAEGVAAALAVDPGLASRQRGPFDWEPLLYLTYSRLPGGDPVAAARLLLDAGADPNAGYLWEGNCPPFTALTGVFGEGEDAVNRPRHHAELPLARLLLDRGADPNDGQTLYNRMFGADDGHLRLLFEFGLGTGDGGPWRTRVPRQASPAEMLHDVLLWAAAHDQRARVELLLAHGVPPEAPFRGHPLHEGRSAHDLAVRSGNREIAALLEAAGAVPTRLDEVDQVVADAMAGLPVHAPPSVVAQAIARDPYAVVRAAELGKGDAARILVGAGFDVNAAECETALHQAAFAGNLDLVRLLLDLGADQSIMDTSFGSTPLGWAEHNRRDQVAAFLRSDQP</sequence>
<dbReference type="InterPro" id="IPR050745">
    <property type="entry name" value="Multifunctional_regulatory"/>
</dbReference>
<feature type="repeat" description="ANK" evidence="3">
    <location>
        <begin position="339"/>
        <end position="371"/>
    </location>
</feature>
<dbReference type="Proteomes" id="UP000199651">
    <property type="component" value="Unassembled WGS sequence"/>
</dbReference>
<keyword evidence="2 3" id="KW-0040">ANK repeat</keyword>
<dbReference type="PANTHER" id="PTHR24189:SF50">
    <property type="entry name" value="ANKYRIN REPEAT AND SOCS BOX PROTEIN 2"/>
    <property type="match status" value="1"/>
</dbReference>